<keyword evidence="1" id="KW-1133">Transmembrane helix</keyword>
<gene>
    <name evidence="2" type="ORF">NPIL_415011</name>
</gene>
<dbReference type="Proteomes" id="UP000887013">
    <property type="component" value="Unassembled WGS sequence"/>
</dbReference>
<organism evidence="2 3">
    <name type="scientific">Nephila pilipes</name>
    <name type="common">Giant wood spider</name>
    <name type="synonym">Nephila maculata</name>
    <dbReference type="NCBI Taxonomy" id="299642"/>
    <lineage>
        <taxon>Eukaryota</taxon>
        <taxon>Metazoa</taxon>
        <taxon>Ecdysozoa</taxon>
        <taxon>Arthropoda</taxon>
        <taxon>Chelicerata</taxon>
        <taxon>Arachnida</taxon>
        <taxon>Araneae</taxon>
        <taxon>Araneomorphae</taxon>
        <taxon>Entelegynae</taxon>
        <taxon>Araneoidea</taxon>
        <taxon>Nephilidae</taxon>
        <taxon>Nephila</taxon>
    </lineage>
</organism>
<keyword evidence="1" id="KW-0472">Membrane</keyword>
<sequence length="114" mass="13212">MAEKKKSYKSKFFITLLSIKVILSTFLLLLQGSSVEWKTREHLTQEISILNCFSMPVINSQGPPPKKKRKQVSFVKLTIYTQNFNKHEKRGTIKRREYCDEKSAGMLGKKSTQL</sequence>
<evidence type="ECO:0000313" key="3">
    <source>
        <dbReference type="Proteomes" id="UP000887013"/>
    </source>
</evidence>
<dbReference type="AlphaFoldDB" id="A0A8X6P9S9"/>
<protein>
    <submittedName>
        <fullName evidence="2">Uncharacterized protein</fullName>
    </submittedName>
</protein>
<keyword evidence="1" id="KW-0812">Transmembrane</keyword>
<accession>A0A8X6P9S9</accession>
<dbReference type="EMBL" id="BMAW01017991">
    <property type="protein sequence ID" value="GFT56368.1"/>
    <property type="molecule type" value="Genomic_DNA"/>
</dbReference>
<evidence type="ECO:0000256" key="1">
    <source>
        <dbReference type="SAM" id="Phobius"/>
    </source>
</evidence>
<evidence type="ECO:0000313" key="2">
    <source>
        <dbReference type="EMBL" id="GFT56368.1"/>
    </source>
</evidence>
<comment type="caution">
    <text evidence="2">The sequence shown here is derived from an EMBL/GenBank/DDBJ whole genome shotgun (WGS) entry which is preliminary data.</text>
</comment>
<keyword evidence="3" id="KW-1185">Reference proteome</keyword>
<name>A0A8X6P9S9_NEPPI</name>
<reference evidence="2" key="1">
    <citation type="submission" date="2020-08" db="EMBL/GenBank/DDBJ databases">
        <title>Multicomponent nature underlies the extraordinary mechanical properties of spider dragline silk.</title>
        <authorList>
            <person name="Kono N."/>
            <person name="Nakamura H."/>
            <person name="Mori M."/>
            <person name="Yoshida Y."/>
            <person name="Ohtoshi R."/>
            <person name="Malay A.D."/>
            <person name="Moran D.A.P."/>
            <person name="Tomita M."/>
            <person name="Numata K."/>
            <person name="Arakawa K."/>
        </authorList>
    </citation>
    <scope>NUCLEOTIDE SEQUENCE</scope>
</reference>
<proteinExistence type="predicted"/>
<feature type="transmembrane region" description="Helical" evidence="1">
    <location>
        <begin position="12"/>
        <end position="30"/>
    </location>
</feature>